<dbReference type="AlphaFoldDB" id="C8VVE1"/>
<sequence>MKLRCLLNFIQLQKHNMLNHLQIISSLLQLNKLDWLREYIDEACLDIVHFNEATSVKLPEVTATLLCAYSEAFNRKIRLHMLVDTDLAECTVPGHILGEALEYCLIYALESMNPEAGEQPDLFFKTTENENKYLCNLVFAAPKRYHPLPYEVGLVQAEILLGRFGGRVFLAYCNNKLEIFLSLPKRQSKT</sequence>
<dbReference type="OrthoDB" id="1634477at2"/>
<dbReference type="Gene3D" id="1.10.287.130">
    <property type="match status" value="1"/>
</dbReference>
<keyword evidence="1" id="KW-0597">Phosphoprotein</keyword>
<organism evidence="5 6">
    <name type="scientific">Desulfofarcimen acetoxidans (strain ATCC 49208 / DSM 771 / KCTC 5769 / VKM B-1644 / 5575)</name>
    <name type="common">Desulfotomaculum acetoxidans</name>
    <dbReference type="NCBI Taxonomy" id="485916"/>
    <lineage>
        <taxon>Bacteria</taxon>
        <taxon>Bacillati</taxon>
        <taxon>Bacillota</taxon>
        <taxon>Clostridia</taxon>
        <taxon>Eubacteriales</taxon>
        <taxon>Peptococcaceae</taxon>
        <taxon>Desulfofarcimen</taxon>
    </lineage>
</organism>
<proteinExistence type="predicted"/>
<evidence type="ECO:0000256" key="1">
    <source>
        <dbReference type="ARBA" id="ARBA00022553"/>
    </source>
</evidence>
<evidence type="ECO:0000256" key="3">
    <source>
        <dbReference type="ARBA" id="ARBA00022777"/>
    </source>
</evidence>
<dbReference type="GO" id="GO:0000155">
    <property type="term" value="F:phosphorelay sensor kinase activity"/>
    <property type="evidence" value="ECO:0007669"/>
    <property type="project" value="InterPro"/>
</dbReference>
<evidence type="ECO:0000256" key="2">
    <source>
        <dbReference type="ARBA" id="ARBA00022679"/>
    </source>
</evidence>
<evidence type="ECO:0000313" key="6">
    <source>
        <dbReference type="Proteomes" id="UP000002217"/>
    </source>
</evidence>
<protein>
    <recommendedName>
        <fullName evidence="4">SpoOB alpha-helical domain-containing protein</fullName>
    </recommendedName>
</protein>
<evidence type="ECO:0000313" key="5">
    <source>
        <dbReference type="EMBL" id="ACV61011.1"/>
    </source>
</evidence>
<dbReference type="Proteomes" id="UP000002217">
    <property type="component" value="Chromosome"/>
</dbReference>
<dbReference type="KEGG" id="dae:Dtox_0048"/>
<name>C8VVE1_DESAS</name>
<dbReference type="eggNOG" id="COG3290">
    <property type="taxonomic scope" value="Bacteria"/>
</dbReference>
<feature type="domain" description="SpoOB alpha-helical" evidence="4">
    <location>
        <begin position="2"/>
        <end position="47"/>
    </location>
</feature>
<dbReference type="HOGENOM" id="CLU_125875_0_0_9"/>
<keyword evidence="3" id="KW-0418">Kinase</keyword>
<dbReference type="Pfam" id="PF14689">
    <property type="entry name" value="SPOB_a"/>
    <property type="match status" value="1"/>
</dbReference>
<dbReference type="RefSeq" id="WP_012813463.1">
    <property type="nucleotide sequence ID" value="NC_013216.1"/>
</dbReference>
<dbReference type="EMBL" id="CP001720">
    <property type="protein sequence ID" value="ACV61011.1"/>
    <property type="molecule type" value="Genomic_DNA"/>
</dbReference>
<gene>
    <name evidence="5" type="ordered locus">Dtox_0048</name>
</gene>
<dbReference type="STRING" id="485916.Dtox_0048"/>
<dbReference type="SUPFAM" id="SSF55890">
    <property type="entry name" value="Sporulation response regulatory protein Spo0B"/>
    <property type="match status" value="1"/>
</dbReference>
<dbReference type="InterPro" id="IPR016120">
    <property type="entry name" value="Sig_transdc_His_kin_SpoOB"/>
</dbReference>
<accession>C8VVE1</accession>
<dbReference type="InterPro" id="IPR039506">
    <property type="entry name" value="SPOB_a"/>
</dbReference>
<keyword evidence="2" id="KW-0808">Transferase</keyword>
<keyword evidence="6" id="KW-1185">Reference proteome</keyword>
<reference evidence="5 6" key="1">
    <citation type="journal article" date="2009" name="Stand. Genomic Sci.">
        <title>Complete genome sequence of Desulfotomaculum acetoxidans type strain (5575).</title>
        <authorList>
            <person name="Spring S."/>
            <person name="Lapidus A."/>
            <person name="Schroder M."/>
            <person name="Gleim D."/>
            <person name="Sims D."/>
            <person name="Meincke L."/>
            <person name="Glavina Del Rio T."/>
            <person name="Tice H."/>
            <person name="Copeland A."/>
            <person name="Cheng J.F."/>
            <person name="Lucas S."/>
            <person name="Chen F."/>
            <person name="Nolan M."/>
            <person name="Bruce D."/>
            <person name="Goodwin L."/>
            <person name="Pitluck S."/>
            <person name="Ivanova N."/>
            <person name="Mavromatis K."/>
            <person name="Mikhailova N."/>
            <person name="Pati A."/>
            <person name="Chen A."/>
            <person name="Palaniappan K."/>
            <person name="Land M."/>
            <person name="Hauser L."/>
            <person name="Chang Y.J."/>
            <person name="Jeffries C.D."/>
            <person name="Chain P."/>
            <person name="Saunders E."/>
            <person name="Brettin T."/>
            <person name="Detter J.C."/>
            <person name="Goker M."/>
            <person name="Bristow J."/>
            <person name="Eisen J.A."/>
            <person name="Markowitz V."/>
            <person name="Hugenholtz P."/>
            <person name="Kyrpides N.C."/>
            <person name="Klenk H.P."/>
            <person name="Han C."/>
        </authorList>
    </citation>
    <scope>NUCLEOTIDE SEQUENCE [LARGE SCALE GENOMIC DNA]</scope>
    <source>
        <strain evidence="6">ATCC 49208 / DSM 771 / VKM B-1644</strain>
    </source>
</reference>
<evidence type="ECO:0000259" key="4">
    <source>
        <dbReference type="Pfam" id="PF14689"/>
    </source>
</evidence>